<proteinExistence type="predicted"/>
<evidence type="ECO:0000313" key="2">
    <source>
        <dbReference type="Proteomes" id="UP000184474"/>
    </source>
</evidence>
<dbReference type="RefSeq" id="WP_073118535.1">
    <property type="nucleotide sequence ID" value="NZ_FRAA01000001.1"/>
</dbReference>
<dbReference type="PROSITE" id="PS51257">
    <property type="entry name" value="PROKAR_LIPOPROTEIN"/>
    <property type="match status" value="1"/>
</dbReference>
<evidence type="ECO:0000313" key="1">
    <source>
        <dbReference type="EMBL" id="SHJ44967.1"/>
    </source>
</evidence>
<organism evidence="1 2">
    <name type="scientific">Reichenbachiella agariperforans</name>
    <dbReference type="NCBI Taxonomy" id="156994"/>
    <lineage>
        <taxon>Bacteria</taxon>
        <taxon>Pseudomonadati</taxon>
        <taxon>Bacteroidota</taxon>
        <taxon>Cytophagia</taxon>
        <taxon>Cytophagales</taxon>
        <taxon>Reichenbachiellaceae</taxon>
        <taxon>Reichenbachiella</taxon>
    </lineage>
</organism>
<sequence>MKNPNQPLLLQGICRLATAITLFTTLVSCNTESDDYFQDSIVFFLGDTYNGFYYKHSPGDTIVFEVEQKVSSVKYIDMSLIRNENNTNQYTQQRGELMHFESYYPVGKKRGDTYQLLFPIPADIPLTQMKQYDVINVDIVSGHSSSSGEIINLGKIRNKSEVPMVSWSNISPVNYYNNLEFGETLKALLVVQNGVIVEKNVIVFNHDYSHYSNNEFYHDEDRYYDTLHYENNLDNTLMSDTTVIELPINSSFTNDPTTEIYQGINIELTFQEGYTWFYSLNIGNVSAPN</sequence>
<gene>
    <name evidence="1" type="ORF">SAMN04488028_101157</name>
</gene>
<reference evidence="2" key="1">
    <citation type="submission" date="2016-11" db="EMBL/GenBank/DDBJ databases">
        <authorList>
            <person name="Varghese N."/>
            <person name="Submissions S."/>
        </authorList>
    </citation>
    <scope>NUCLEOTIDE SEQUENCE [LARGE SCALE GENOMIC DNA]</scope>
    <source>
        <strain evidence="2">DSM 26134</strain>
    </source>
</reference>
<dbReference type="AlphaFoldDB" id="A0A1M6JE33"/>
<dbReference type="EMBL" id="FRAA01000001">
    <property type="protein sequence ID" value="SHJ44967.1"/>
    <property type="molecule type" value="Genomic_DNA"/>
</dbReference>
<protein>
    <submittedName>
        <fullName evidence="1">Uncharacterized protein</fullName>
    </submittedName>
</protein>
<dbReference type="STRING" id="156994.SAMN04488028_101157"/>
<keyword evidence="2" id="KW-1185">Reference proteome</keyword>
<dbReference type="Proteomes" id="UP000184474">
    <property type="component" value="Unassembled WGS sequence"/>
</dbReference>
<name>A0A1M6JE33_REIAG</name>
<accession>A0A1M6JE33</accession>